<feature type="transmembrane region" description="Helical" evidence="1">
    <location>
        <begin position="67"/>
        <end position="86"/>
    </location>
</feature>
<accession>A0ABP0PMI9</accession>
<feature type="transmembrane region" description="Helical" evidence="1">
    <location>
        <begin position="98"/>
        <end position="119"/>
    </location>
</feature>
<evidence type="ECO:0000256" key="1">
    <source>
        <dbReference type="SAM" id="Phobius"/>
    </source>
</evidence>
<keyword evidence="3" id="KW-1185">Reference proteome</keyword>
<sequence>MFAAGIASLVGAAAYAYSYNLGRFRFNSLQRQECLHHFQDMRIELWNLFREDVRDVFECTRANMDNYMVVGTLIIASVMNFMAVGYPTFPMEPPWLLVIWNNCVFSCIIFGMVGVWLAMNGSIAATSASTKILTQAVRPPVASLLEISEAMRAQEE</sequence>
<keyword evidence="1" id="KW-1133">Transmembrane helix</keyword>
<dbReference type="Proteomes" id="UP001642464">
    <property type="component" value="Unassembled WGS sequence"/>
</dbReference>
<name>A0ABP0PMI9_9DINO</name>
<protein>
    <submittedName>
        <fullName evidence="2">Uncharacterized protein</fullName>
    </submittedName>
</protein>
<keyword evidence="1" id="KW-0472">Membrane</keyword>
<proteinExistence type="predicted"/>
<gene>
    <name evidence="2" type="ORF">SCF082_LOCUS36935</name>
</gene>
<evidence type="ECO:0000313" key="2">
    <source>
        <dbReference type="EMBL" id="CAK9076703.1"/>
    </source>
</evidence>
<reference evidence="2 3" key="1">
    <citation type="submission" date="2024-02" db="EMBL/GenBank/DDBJ databases">
        <authorList>
            <person name="Chen Y."/>
            <person name="Shah S."/>
            <person name="Dougan E. K."/>
            <person name="Thang M."/>
            <person name="Chan C."/>
        </authorList>
    </citation>
    <scope>NUCLEOTIDE SEQUENCE [LARGE SCALE GENOMIC DNA]</scope>
</reference>
<evidence type="ECO:0000313" key="3">
    <source>
        <dbReference type="Proteomes" id="UP001642464"/>
    </source>
</evidence>
<comment type="caution">
    <text evidence="2">The sequence shown here is derived from an EMBL/GenBank/DDBJ whole genome shotgun (WGS) entry which is preliminary data.</text>
</comment>
<keyword evidence="1" id="KW-0812">Transmembrane</keyword>
<organism evidence="2 3">
    <name type="scientific">Durusdinium trenchii</name>
    <dbReference type="NCBI Taxonomy" id="1381693"/>
    <lineage>
        <taxon>Eukaryota</taxon>
        <taxon>Sar</taxon>
        <taxon>Alveolata</taxon>
        <taxon>Dinophyceae</taxon>
        <taxon>Suessiales</taxon>
        <taxon>Symbiodiniaceae</taxon>
        <taxon>Durusdinium</taxon>
    </lineage>
</organism>
<dbReference type="EMBL" id="CAXAMM010037113">
    <property type="protein sequence ID" value="CAK9076703.1"/>
    <property type="molecule type" value="Genomic_DNA"/>
</dbReference>